<evidence type="ECO:0000313" key="2">
    <source>
        <dbReference type="Proteomes" id="UP000034846"/>
    </source>
</evidence>
<feature type="non-terminal residue" evidence="1">
    <location>
        <position position="53"/>
    </location>
</feature>
<evidence type="ECO:0000313" key="1">
    <source>
        <dbReference type="EMBL" id="KKW29324.1"/>
    </source>
</evidence>
<dbReference type="Proteomes" id="UP000034846">
    <property type="component" value="Unassembled WGS sequence"/>
</dbReference>
<accession>A0A0G2AAD3</accession>
<proteinExistence type="predicted"/>
<name>A0A0G2AAD3_9BACT</name>
<organism evidence="1 2">
    <name type="scientific">Candidatus Uhrbacteria bacterium GW2011_GWD2_52_7</name>
    <dbReference type="NCBI Taxonomy" id="1618989"/>
    <lineage>
        <taxon>Bacteria</taxon>
        <taxon>Candidatus Uhriibacteriota</taxon>
    </lineage>
</organism>
<comment type="caution">
    <text evidence="1">The sequence shown here is derived from an EMBL/GenBank/DDBJ whole genome shotgun (WGS) entry which is preliminary data.</text>
</comment>
<dbReference type="EMBL" id="LCRD01000049">
    <property type="protein sequence ID" value="KKW29324.1"/>
    <property type="molecule type" value="Genomic_DNA"/>
</dbReference>
<protein>
    <submittedName>
        <fullName evidence="1">Uncharacterized protein</fullName>
    </submittedName>
</protein>
<reference evidence="1 2" key="1">
    <citation type="journal article" date="2015" name="Nature">
        <title>rRNA introns, odd ribosomes, and small enigmatic genomes across a large radiation of phyla.</title>
        <authorList>
            <person name="Brown C.T."/>
            <person name="Hug L.A."/>
            <person name="Thomas B.C."/>
            <person name="Sharon I."/>
            <person name="Castelle C.J."/>
            <person name="Singh A."/>
            <person name="Wilkins M.J."/>
            <person name="Williams K.H."/>
            <person name="Banfield J.F."/>
        </authorList>
    </citation>
    <scope>NUCLEOTIDE SEQUENCE [LARGE SCALE GENOMIC DNA]</scope>
</reference>
<dbReference type="AlphaFoldDB" id="A0A0G2AAD3"/>
<sequence>MARGAKVDWLSVSFWQADGEVFSRLGEAELLEVEVHAEADAFARHHEDAGARH</sequence>
<gene>
    <name evidence="1" type="ORF">UY72_C0049G0001</name>
</gene>